<keyword evidence="2" id="KW-1185">Reference proteome</keyword>
<proteinExistence type="predicted"/>
<evidence type="ECO:0000313" key="1">
    <source>
        <dbReference type="EMBL" id="MCI92798.1"/>
    </source>
</evidence>
<accession>A0A392VWM3</accession>
<protein>
    <submittedName>
        <fullName evidence="1">Uncharacterized protein</fullName>
    </submittedName>
</protein>
<dbReference type="Proteomes" id="UP000265520">
    <property type="component" value="Unassembled WGS sequence"/>
</dbReference>
<comment type="caution">
    <text evidence="1">The sequence shown here is derived from an EMBL/GenBank/DDBJ whole genome shotgun (WGS) entry which is preliminary data.</text>
</comment>
<sequence>METAFQALEIANAVTIRRPKASIASRASITSWRKLKTTLDNGYLE</sequence>
<feature type="non-terminal residue" evidence="1">
    <location>
        <position position="45"/>
    </location>
</feature>
<evidence type="ECO:0000313" key="2">
    <source>
        <dbReference type="Proteomes" id="UP000265520"/>
    </source>
</evidence>
<dbReference type="AlphaFoldDB" id="A0A392VWM3"/>
<name>A0A392VWM3_9FABA</name>
<dbReference type="EMBL" id="LXQA011310548">
    <property type="protein sequence ID" value="MCI92798.1"/>
    <property type="molecule type" value="Genomic_DNA"/>
</dbReference>
<organism evidence="1 2">
    <name type="scientific">Trifolium medium</name>
    <dbReference type="NCBI Taxonomy" id="97028"/>
    <lineage>
        <taxon>Eukaryota</taxon>
        <taxon>Viridiplantae</taxon>
        <taxon>Streptophyta</taxon>
        <taxon>Embryophyta</taxon>
        <taxon>Tracheophyta</taxon>
        <taxon>Spermatophyta</taxon>
        <taxon>Magnoliopsida</taxon>
        <taxon>eudicotyledons</taxon>
        <taxon>Gunneridae</taxon>
        <taxon>Pentapetalae</taxon>
        <taxon>rosids</taxon>
        <taxon>fabids</taxon>
        <taxon>Fabales</taxon>
        <taxon>Fabaceae</taxon>
        <taxon>Papilionoideae</taxon>
        <taxon>50 kb inversion clade</taxon>
        <taxon>NPAAA clade</taxon>
        <taxon>Hologalegina</taxon>
        <taxon>IRL clade</taxon>
        <taxon>Trifolieae</taxon>
        <taxon>Trifolium</taxon>
    </lineage>
</organism>
<reference evidence="1 2" key="1">
    <citation type="journal article" date="2018" name="Front. Plant Sci.">
        <title>Red Clover (Trifolium pratense) and Zigzag Clover (T. medium) - A Picture of Genomic Similarities and Differences.</title>
        <authorList>
            <person name="Dluhosova J."/>
            <person name="Istvanek J."/>
            <person name="Nedelnik J."/>
            <person name="Repkova J."/>
        </authorList>
    </citation>
    <scope>NUCLEOTIDE SEQUENCE [LARGE SCALE GENOMIC DNA]</scope>
    <source>
        <strain evidence="2">cv. 10/8</strain>
        <tissue evidence="1">Leaf</tissue>
    </source>
</reference>